<dbReference type="RefSeq" id="WP_136735112.1">
    <property type="nucleotide sequence ID" value="NZ_SWDB01000010.1"/>
</dbReference>
<dbReference type="Pfam" id="PF00535">
    <property type="entry name" value="Glycos_transf_2"/>
    <property type="match status" value="2"/>
</dbReference>
<dbReference type="EMBL" id="SWDB01000010">
    <property type="protein sequence ID" value="TKB46104.1"/>
    <property type="molecule type" value="Genomic_DNA"/>
</dbReference>
<keyword evidence="5" id="KW-1185">Reference proteome</keyword>
<evidence type="ECO:0000313" key="4">
    <source>
        <dbReference type="EMBL" id="TKB46104.1"/>
    </source>
</evidence>
<dbReference type="InterPro" id="IPR027791">
    <property type="entry name" value="Galactosyl_T_C"/>
</dbReference>
<sequence length="681" mass="78206">MNKNIFDQAQKLYFSGKYKQALEKYELAANKYGEELVHVNILLCKKQLGQDVSLEPYHDDITRLMLANSGDIKLDRQERANLINHLKTLHQRKSEDVPVKPVNPIPGDWPKDLELQPLPDSTNDFIWKMKNNPKSEQKPKKDLGLSVIIPTFNRLNILDITLACLVNQITDYPFEVIVADDGSQDAVDTIVRKYEDKLDIKYVRQRDNGYQLCAVRNLGMRTAKYDFVSILDCDMAPNRKWVQSYMELLEQSDDVALIGPRKYIDTNGMSANQFLAKPNLISTLPEVITNNVVAGTISNQVSVDWRLSVFEETEQLRLCDSPFRYFSGGNVAFAKKWLEIAGWFDEEFTHWGGEDNEFGYRLYKHGCFFRSVDGGMAYHQEPPGKENETDRADGKLITSKLVAEKVPYFYRKIQEVESAVLKRVPLVSFYIPAYNCEDYIERCVDSALNQTVTDIEVCICDDGSTDNTLKILKARYGSNPRVRIMSQQNGGIAKASNSAVKMCRGYYIAQLDSDDYVEPDAVELCLNEFMKDHSLACVYTTNRNVDGDGNLIANGYNWPEFSREKLTTAMILHHFRMFTARAWYLTSGFDETIENAVDYDMYLKISEVGPIKHINKISYNRTLHGENTSIKKLGKQKENHFKVVNKTFERQGINQWNYHPLNIDDDACRKYLFKKQSAELL</sequence>
<dbReference type="Pfam" id="PF02709">
    <property type="entry name" value="Glyco_transf_7C"/>
    <property type="match status" value="1"/>
</dbReference>
<dbReference type="InterPro" id="IPR001173">
    <property type="entry name" value="Glyco_trans_2-like"/>
</dbReference>
<dbReference type="SUPFAM" id="SSF53448">
    <property type="entry name" value="Nucleotide-diphospho-sugar transferases"/>
    <property type="match status" value="2"/>
</dbReference>
<protein>
    <submittedName>
        <fullName evidence="4">Glycosyltransferase</fullName>
    </submittedName>
</protein>
<comment type="caution">
    <text evidence="4">The sequence shown here is derived from an EMBL/GenBank/DDBJ whole genome shotgun (WGS) entry which is preliminary data.</text>
</comment>
<evidence type="ECO:0000259" key="3">
    <source>
        <dbReference type="Pfam" id="PF02709"/>
    </source>
</evidence>
<dbReference type="InterPro" id="IPR050834">
    <property type="entry name" value="Glycosyltransf_2"/>
</dbReference>
<dbReference type="AlphaFoldDB" id="A0A4U1B6E1"/>
<dbReference type="PANTHER" id="PTHR43685">
    <property type="entry name" value="GLYCOSYLTRANSFERASE"/>
    <property type="match status" value="1"/>
</dbReference>
<dbReference type="Gene3D" id="3.90.550.10">
    <property type="entry name" value="Spore Coat Polysaccharide Biosynthesis Protein SpsA, Chain A"/>
    <property type="match status" value="2"/>
</dbReference>
<gene>
    <name evidence="4" type="ORF">E8M12_05605</name>
</gene>
<feature type="domain" description="Glycosyltransferase 2-like" evidence="2">
    <location>
        <begin position="146"/>
        <end position="268"/>
    </location>
</feature>
<feature type="domain" description="Glycosyltransferase 2-like" evidence="2">
    <location>
        <begin position="428"/>
        <end position="562"/>
    </location>
</feature>
<dbReference type="InterPro" id="IPR029044">
    <property type="entry name" value="Nucleotide-diphossugar_trans"/>
</dbReference>
<evidence type="ECO:0000313" key="5">
    <source>
        <dbReference type="Proteomes" id="UP000307999"/>
    </source>
</evidence>
<keyword evidence="1 4" id="KW-0808">Transferase</keyword>
<name>A0A4U1B6E1_9GAMM</name>
<dbReference type="OrthoDB" id="9801954at2"/>
<dbReference type="GO" id="GO:0016740">
    <property type="term" value="F:transferase activity"/>
    <property type="evidence" value="ECO:0007669"/>
    <property type="project" value="UniProtKB-KW"/>
</dbReference>
<organism evidence="4 5">
    <name type="scientific">Thalassotalea mangrovi</name>
    <dbReference type="NCBI Taxonomy" id="2572245"/>
    <lineage>
        <taxon>Bacteria</taxon>
        <taxon>Pseudomonadati</taxon>
        <taxon>Pseudomonadota</taxon>
        <taxon>Gammaproteobacteria</taxon>
        <taxon>Alteromonadales</taxon>
        <taxon>Colwelliaceae</taxon>
        <taxon>Thalassotalea</taxon>
    </lineage>
</organism>
<proteinExistence type="predicted"/>
<evidence type="ECO:0000259" key="2">
    <source>
        <dbReference type="Pfam" id="PF00535"/>
    </source>
</evidence>
<accession>A0A4U1B6E1</accession>
<dbReference type="PANTHER" id="PTHR43685:SF11">
    <property type="entry name" value="GLYCOSYLTRANSFERASE TAGX-RELATED"/>
    <property type="match status" value="1"/>
</dbReference>
<feature type="domain" description="Galactosyltransferase C-terminal" evidence="3">
    <location>
        <begin position="319"/>
        <end position="374"/>
    </location>
</feature>
<dbReference type="Proteomes" id="UP000307999">
    <property type="component" value="Unassembled WGS sequence"/>
</dbReference>
<reference evidence="4 5" key="1">
    <citation type="submission" date="2019-04" db="EMBL/GenBank/DDBJ databases">
        <title>Thalassotalea guangxiensis sp. nov., isolated from sediment of the coastal wetland.</title>
        <authorList>
            <person name="Zheng S."/>
            <person name="Zhang D."/>
        </authorList>
    </citation>
    <scope>NUCLEOTIDE SEQUENCE [LARGE SCALE GENOMIC DNA]</scope>
    <source>
        <strain evidence="4 5">ZS-4</strain>
    </source>
</reference>
<evidence type="ECO:0000256" key="1">
    <source>
        <dbReference type="ARBA" id="ARBA00022679"/>
    </source>
</evidence>